<organism evidence="1 2">
    <name type="scientific">Campylobacter portucalensis</name>
    <dbReference type="NCBI Taxonomy" id="2608384"/>
    <lineage>
        <taxon>Bacteria</taxon>
        <taxon>Pseudomonadati</taxon>
        <taxon>Campylobacterota</taxon>
        <taxon>Epsilonproteobacteria</taxon>
        <taxon>Campylobacterales</taxon>
        <taxon>Campylobacteraceae</taxon>
        <taxon>Campylobacter</taxon>
    </lineage>
</organism>
<dbReference type="EMBL" id="VWSJ01000027">
    <property type="protein sequence ID" value="MSN96911.1"/>
    <property type="molecule type" value="Genomic_DNA"/>
</dbReference>
<keyword evidence="2" id="KW-1185">Reference proteome</keyword>
<dbReference type="Proteomes" id="UP000476338">
    <property type="component" value="Unassembled WGS sequence"/>
</dbReference>
<comment type="caution">
    <text evidence="1">The sequence shown here is derived from an EMBL/GenBank/DDBJ whole genome shotgun (WGS) entry which is preliminary data.</text>
</comment>
<dbReference type="RefSeq" id="WP_154571168.1">
    <property type="nucleotide sequence ID" value="NZ_VWSJ01000027.1"/>
</dbReference>
<reference evidence="1 2" key="1">
    <citation type="submission" date="2019-09" db="EMBL/GenBank/DDBJ databases">
        <authorList>
            <person name="Silva M."/>
            <person name="Pereira G."/>
            <person name="Lopes-Da-Costa L."/>
            <person name="Silva E."/>
        </authorList>
    </citation>
    <scope>NUCLEOTIDE SEQUENCE [LARGE SCALE GENOMIC DNA]</scope>
    <source>
        <strain evidence="1 2">FMV-PI01</strain>
    </source>
</reference>
<reference evidence="1 2" key="2">
    <citation type="submission" date="2020-03" db="EMBL/GenBank/DDBJ databases">
        <title>Campylobacter portucalensis sp. nov., a new species of Campylobacter isolated from the reproductive tract of bulls.</title>
        <authorList>
            <person name="Silva M.F."/>
            <person name="Pereira G."/>
            <person name="Carneiro C."/>
            <person name="Hemphill A."/>
            <person name="Mateus L."/>
            <person name="Lopes-Da-Costa L."/>
            <person name="Silva E."/>
        </authorList>
    </citation>
    <scope>NUCLEOTIDE SEQUENCE [LARGE SCALE GENOMIC DNA]</scope>
    <source>
        <strain evidence="1 2">FMV-PI01</strain>
    </source>
</reference>
<gene>
    <name evidence="1" type="ORF">F1B92_07005</name>
</gene>
<dbReference type="AlphaFoldDB" id="A0A6L5WMN3"/>
<accession>A0A6L5WMN3</accession>
<proteinExistence type="predicted"/>
<sequence length="248" mass="28028">MADFDRTENGGDKRLATIFISKTELQEQNKTLIGFGMERPYEKDGKQVELGAVKAFYAIENARNFLNGVECRNHPVKIECGLENEKHTFYTASTWIHNGVNDKTGQTYSLHKMAITIRPEIKNEAGEITQQQERIFATKNRNGIKGYSFDNTNDKALEKEFLNNISKGFNLGLAAEKNETLAKNPKLMEIINKIPDRSAVTINYDFVKQQGIVVMPETMKSVSKSINKGAEILNGELNQEQKSQGFDR</sequence>
<name>A0A6L5WMN3_9BACT</name>
<protein>
    <submittedName>
        <fullName evidence="1">Uncharacterized protein</fullName>
    </submittedName>
</protein>
<evidence type="ECO:0000313" key="1">
    <source>
        <dbReference type="EMBL" id="MSN96911.1"/>
    </source>
</evidence>
<evidence type="ECO:0000313" key="2">
    <source>
        <dbReference type="Proteomes" id="UP000476338"/>
    </source>
</evidence>